<proteinExistence type="predicted"/>
<evidence type="ECO:0000256" key="1">
    <source>
        <dbReference type="SAM" id="MobiDB-lite"/>
    </source>
</evidence>
<dbReference type="HOGENOM" id="CLU_2130332_0_0_9"/>
<organism evidence="2">
    <name type="scientific">Limosilactobacillus reuteri subsp. suis (strain ATCC 53608 / LMG 31752 / 1063)</name>
    <name type="common">Lactobacillus reuteri</name>
    <dbReference type="NCBI Taxonomy" id="927703"/>
    <lineage>
        <taxon>Bacteria</taxon>
        <taxon>Bacillati</taxon>
        <taxon>Bacillota</taxon>
        <taxon>Bacilli</taxon>
        <taxon>Lactobacillales</taxon>
        <taxon>Lactobacillaceae</taxon>
        <taxon>Limosilactobacillus</taxon>
    </lineage>
</organism>
<dbReference type="EMBL" id="FR854370">
    <property type="protein sequence ID" value="CCC04497.1"/>
    <property type="molecule type" value="Genomic_DNA"/>
</dbReference>
<gene>
    <name evidence="2" type="ORF">LRATCC53608_1744</name>
</gene>
<sequence length="113" mass="12555">MSMKTFTYRYDSNSDIAKWLANQNNKTGSFDAVIRTIVANFGDGDYLNAVLSQVNVNLNGAPKSVQREEKIVDKMVETSEKKPVSKPKPKETKDKNDDDEDGGSTTLDMMSSL</sequence>
<dbReference type="AlphaFoldDB" id="F8KG97"/>
<accession>F8KG97</accession>
<feature type="region of interest" description="Disordered" evidence="1">
    <location>
        <begin position="73"/>
        <end position="113"/>
    </location>
</feature>
<evidence type="ECO:0000313" key="2">
    <source>
        <dbReference type="EMBL" id="CCC04497.1"/>
    </source>
</evidence>
<name>F8KG97_LIMR5</name>
<dbReference type="RefSeq" id="WP_003676445.1">
    <property type="nucleotide sequence ID" value="NZ_JBKZCM010000031.1"/>
</dbReference>
<reference evidence="2" key="2">
    <citation type="submission" date="2011-05" db="EMBL/GenBank/DDBJ databases">
        <authorList>
            <person name="Davey R."/>
        </authorList>
    </citation>
    <scope>NUCLEOTIDE SEQUENCE</scope>
    <source>
        <strain evidence="2">ATCC 53608</strain>
    </source>
</reference>
<protein>
    <submittedName>
        <fullName evidence="2">Uncharacterized protein</fullName>
    </submittedName>
</protein>
<feature type="compositionally biased region" description="Basic and acidic residues" evidence="1">
    <location>
        <begin position="73"/>
        <end position="96"/>
    </location>
</feature>
<reference evidence="2" key="1">
    <citation type="journal article" date="2011" name="J. Bacteriol.">
        <title>Genome sequence of the vertebrate gut symbiont Lactobacillus reuteri ATCC 53608.</title>
        <authorList>
            <person name="Heavens D."/>
            <person name="Tailford L.E."/>
            <person name="Crossman L."/>
            <person name="Jeffers F."/>
            <person name="Mackenzie D.A."/>
            <person name="Caccamo M."/>
            <person name="Juge N."/>
        </authorList>
    </citation>
    <scope>NUCLEOTIDE SEQUENCE [LARGE SCALE GENOMIC DNA]</scope>
    <source>
        <strain evidence="2">ATCC 53608</strain>
    </source>
</reference>